<reference evidence="1 2" key="1">
    <citation type="submission" date="2024-02" db="EMBL/GenBank/DDBJ databases">
        <title>Discinaceae phylogenomics.</title>
        <authorList>
            <person name="Dirks A.C."/>
            <person name="James T.Y."/>
        </authorList>
    </citation>
    <scope>NUCLEOTIDE SEQUENCE [LARGE SCALE GENOMIC DNA]</scope>
    <source>
        <strain evidence="1 2">ACD0624</strain>
    </source>
</reference>
<sequence>MPTIFHEKSRFIFPFSISQIETACNNARIYANLLTIEGGTLRKFRVAFWDDAKSYVELGAANDATVAAYRIAIQAHAKLAHFLRDFRSPSGFLMDREELMLGLNLTTEWLNMAARVREFGALKDRIQTAIDNTVGRLGSM</sequence>
<dbReference type="EMBL" id="JBBBZM010000055">
    <property type="protein sequence ID" value="KAL0636174.1"/>
    <property type="molecule type" value="Genomic_DNA"/>
</dbReference>
<accession>A0ABR3GJR4</accession>
<comment type="caution">
    <text evidence="1">The sequence shown here is derived from an EMBL/GenBank/DDBJ whole genome shotgun (WGS) entry which is preliminary data.</text>
</comment>
<name>A0ABR3GJR4_9PEZI</name>
<keyword evidence="2" id="KW-1185">Reference proteome</keyword>
<dbReference type="Proteomes" id="UP001447188">
    <property type="component" value="Unassembled WGS sequence"/>
</dbReference>
<gene>
    <name evidence="1" type="ORF">Q9L58_004848</name>
</gene>
<proteinExistence type="predicted"/>
<evidence type="ECO:0000313" key="2">
    <source>
        <dbReference type="Proteomes" id="UP001447188"/>
    </source>
</evidence>
<evidence type="ECO:0000313" key="1">
    <source>
        <dbReference type="EMBL" id="KAL0636174.1"/>
    </source>
</evidence>
<organism evidence="1 2">
    <name type="scientific">Discina gigas</name>
    <dbReference type="NCBI Taxonomy" id="1032678"/>
    <lineage>
        <taxon>Eukaryota</taxon>
        <taxon>Fungi</taxon>
        <taxon>Dikarya</taxon>
        <taxon>Ascomycota</taxon>
        <taxon>Pezizomycotina</taxon>
        <taxon>Pezizomycetes</taxon>
        <taxon>Pezizales</taxon>
        <taxon>Discinaceae</taxon>
        <taxon>Discina</taxon>
    </lineage>
</organism>
<protein>
    <submittedName>
        <fullName evidence="1">Uncharacterized protein</fullName>
    </submittedName>
</protein>